<evidence type="ECO:0000313" key="3">
    <source>
        <dbReference type="EMBL" id="AFM25325.1"/>
    </source>
</evidence>
<protein>
    <submittedName>
        <fullName evidence="3">MoxR-like ATPase</fullName>
    </submittedName>
</protein>
<sequence length="312" mass="34915">MKRPSETINQLVHAICGVLVGKEREIRNVLIGLLARGHVLIEDIPGVGKTLLALAAARAMGVRFRRIQFTSDTLPSDVVGVNVFDPKTSEFEFKEGPIFTEVLLADEINRTTPRTQSALLEAMAEGKVSVDGITRKLPPSFFVLATMNPVERFGSFDLPESQLDRFMLTITLGYPDRKHEREILERDIEHNFAERIEAVTDPEGLAVLQERVREVHIDASVMDYVLDIVHATRFHPQIKLGLSSRGALHLKRAMQALALMEDRDYVIPSDLRRIFVSVALHRVLITGPVEGSVREMKKTILNDVLQSVNGPI</sequence>
<dbReference type="Pfam" id="PF07726">
    <property type="entry name" value="AAA_3"/>
    <property type="match status" value="1"/>
</dbReference>
<keyword evidence="4" id="KW-1185">Reference proteome</keyword>
<dbReference type="KEGG" id="dti:Desti_2646"/>
<evidence type="ECO:0000259" key="2">
    <source>
        <dbReference type="Pfam" id="PF17863"/>
    </source>
</evidence>
<proteinExistence type="predicted"/>
<evidence type="ECO:0000259" key="1">
    <source>
        <dbReference type="Pfam" id="PF07726"/>
    </source>
</evidence>
<dbReference type="EMBL" id="CP003360">
    <property type="protein sequence ID" value="AFM25325.1"/>
    <property type="molecule type" value="Genomic_DNA"/>
</dbReference>
<dbReference type="InterPro" id="IPR050764">
    <property type="entry name" value="CbbQ/NirQ/NorQ/GpvN"/>
</dbReference>
<dbReference type="PATRIC" id="fig|706587.4.peg.3025"/>
<organism evidence="3 4">
    <name type="scientific">Desulfomonile tiedjei (strain ATCC 49306 / DSM 6799 / DCB-1)</name>
    <dbReference type="NCBI Taxonomy" id="706587"/>
    <lineage>
        <taxon>Bacteria</taxon>
        <taxon>Pseudomonadati</taxon>
        <taxon>Thermodesulfobacteriota</taxon>
        <taxon>Desulfomonilia</taxon>
        <taxon>Desulfomonilales</taxon>
        <taxon>Desulfomonilaceae</taxon>
        <taxon>Desulfomonile</taxon>
    </lineage>
</organism>
<dbReference type="InterPro" id="IPR041628">
    <property type="entry name" value="ChlI/MoxR_AAA_lid"/>
</dbReference>
<dbReference type="Proteomes" id="UP000006055">
    <property type="component" value="Chromosome"/>
</dbReference>
<evidence type="ECO:0000313" key="4">
    <source>
        <dbReference type="Proteomes" id="UP000006055"/>
    </source>
</evidence>
<dbReference type="AlphaFoldDB" id="I4C6Y4"/>
<reference evidence="4" key="1">
    <citation type="submission" date="2012-06" db="EMBL/GenBank/DDBJ databases">
        <title>Complete sequence of chromosome of Desulfomonile tiedjei DSM 6799.</title>
        <authorList>
            <person name="Lucas S."/>
            <person name="Copeland A."/>
            <person name="Lapidus A."/>
            <person name="Glavina del Rio T."/>
            <person name="Dalin E."/>
            <person name="Tice H."/>
            <person name="Bruce D."/>
            <person name="Goodwin L."/>
            <person name="Pitluck S."/>
            <person name="Peters L."/>
            <person name="Ovchinnikova G."/>
            <person name="Zeytun A."/>
            <person name="Lu M."/>
            <person name="Kyrpides N."/>
            <person name="Mavromatis K."/>
            <person name="Ivanova N."/>
            <person name="Brettin T."/>
            <person name="Detter J.C."/>
            <person name="Han C."/>
            <person name="Larimer F."/>
            <person name="Land M."/>
            <person name="Hauser L."/>
            <person name="Markowitz V."/>
            <person name="Cheng J.-F."/>
            <person name="Hugenholtz P."/>
            <person name="Woyke T."/>
            <person name="Wu D."/>
            <person name="Spring S."/>
            <person name="Schroeder M."/>
            <person name="Brambilla E."/>
            <person name="Klenk H.-P."/>
            <person name="Eisen J.A."/>
        </authorList>
    </citation>
    <scope>NUCLEOTIDE SEQUENCE [LARGE SCALE GENOMIC DNA]</scope>
    <source>
        <strain evidence="4">ATCC 49306 / DSM 6799 / DCB-1</strain>
    </source>
</reference>
<dbReference type="PANTHER" id="PTHR42759:SF5">
    <property type="entry name" value="METHANOL DEHYDROGENASE REGULATOR"/>
    <property type="match status" value="1"/>
</dbReference>
<dbReference type="InterPro" id="IPR011703">
    <property type="entry name" value="ATPase_AAA-3"/>
</dbReference>
<dbReference type="GO" id="GO:0005524">
    <property type="term" value="F:ATP binding"/>
    <property type="evidence" value="ECO:0007669"/>
    <property type="project" value="InterPro"/>
</dbReference>
<dbReference type="OrthoDB" id="9808397at2"/>
<dbReference type="Pfam" id="PF17863">
    <property type="entry name" value="AAA_lid_2"/>
    <property type="match status" value="1"/>
</dbReference>
<dbReference type="eggNOG" id="COG0714">
    <property type="taxonomic scope" value="Bacteria"/>
</dbReference>
<dbReference type="PANTHER" id="PTHR42759">
    <property type="entry name" value="MOXR FAMILY PROTEIN"/>
    <property type="match status" value="1"/>
</dbReference>
<dbReference type="HOGENOM" id="CLU_034716_2_0_7"/>
<dbReference type="Gene3D" id="1.10.8.80">
    <property type="entry name" value="Magnesium chelatase subunit I, C-Terminal domain"/>
    <property type="match status" value="1"/>
</dbReference>
<dbReference type="PIRSF" id="PIRSF002849">
    <property type="entry name" value="AAA_ATPase_chaperone_MoxR_prd"/>
    <property type="match status" value="1"/>
</dbReference>
<dbReference type="GO" id="GO:0016887">
    <property type="term" value="F:ATP hydrolysis activity"/>
    <property type="evidence" value="ECO:0007669"/>
    <property type="project" value="InterPro"/>
</dbReference>
<name>I4C6Y4_DESTA</name>
<feature type="domain" description="ATPase AAA-3" evidence="1">
    <location>
        <begin position="38"/>
        <end position="168"/>
    </location>
</feature>
<dbReference type="Gene3D" id="3.40.50.300">
    <property type="entry name" value="P-loop containing nucleotide triphosphate hydrolases"/>
    <property type="match status" value="1"/>
</dbReference>
<dbReference type="RefSeq" id="WP_014810466.1">
    <property type="nucleotide sequence ID" value="NC_018025.1"/>
</dbReference>
<dbReference type="SUPFAM" id="SSF52540">
    <property type="entry name" value="P-loop containing nucleoside triphosphate hydrolases"/>
    <property type="match status" value="1"/>
</dbReference>
<accession>I4C6Y4</accession>
<dbReference type="STRING" id="706587.Desti_2646"/>
<feature type="domain" description="ChlI/MoxR AAA lid" evidence="2">
    <location>
        <begin position="231"/>
        <end position="288"/>
    </location>
</feature>
<gene>
    <name evidence="3" type="ordered locus">Desti_2646</name>
</gene>
<dbReference type="InterPro" id="IPR027417">
    <property type="entry name" value="P-loop_NTPase"/>
</dbReference>